<gene>
    <name evidence="2" type="ORF">ACFQ2V_09870</name>
</gene>
<proteinExistence type="predicted"/>
<comment type="caution">
    <text evidence="2">The sequence shown here is derived from an EMBL/GenBank/DDBJ whole genome shotgun (WGS) entry which is preliminary data.</text>
</comment>
<dbReference type="PROSITE" id="PS51257">
    <property type="entry name" value="PROKAR_LIPOPROTEIN"/>
    <property type="match status" value="1"/>
</dbReference>
<sequence>MPTFRARPGRMPSRAVVVAPAVLLAAAALVAACGTDTPSSRPTVTVFVDPPAKAAATTPAPARTSVPTVAAQPTTAAVPTALAVGRQRNAPHSYAEARARIESASPASPVTSTFQSPSGNIVCHLGGARGLAACEVRSGRVGLPTTSICPPGGPTDIGRVELRASGARPVCNADTIRDGGEPKLSYGSRTAALDPVACVSEESGVTCVDSSSRRGFFLARGTFVTF</sequence>
<dbReference type="Proteomes" id="UP001597046">
    <property type="component" value="Unassembled WGS sequence"/>
</dbReference>
<evidence type="ECO:0000256" key="1">
    <source>
        <dbReference type="SAM" id="SignalP"/>
    </source>
</evidence>
<dbReference type="EMBL" id="JBHTKH010000005">
    <property type="protein sequence ID" value="MFD1054611.1"/>
    <property type="molecule type" value="Genomic_DNA"/>
</dbReference>
<keyword evidence="1" id="KW-0732">Signal</keyword>
<evidence type="ECO:0000313" key="2">
    <source>
        <dbReference type="EMBL" id="MFD1054611.1"/>
    </source>
</evidence>
<protein>
    <submittedName>
        <fullName evidence="2">Uncharacterized protein</fullName>
    </submittedName>
</protein>
<organism evidence="2 3">
    <name type="scientific">Terrabacter terrigena</name>
    <dbReference type="NCBI Taxonomy" id="574718"/>
    <lineage>
        <taxon>Bacteria</taxon>
        <taxon>Bacillati</taxon>
        <taxon>Actinomycetota</taxon>
        <taxon>Actinomycetes</taxon>
        <taxon>Micrococcales</taxon>
        <taxon>Intrasporangiaceae</taxon>
        <taxon>Terrabacter</taxon>
    </lineage>
</organism>
<reference evidence="3" key="1">
    <citation type="journal article" date="2019" name="Int. J. Syst. Evol. Microbiol.">
        <title>The Global Catalogue of Microorganisms (GCM) 10K type strain sequencing project: providing services to taxonomists for standard genome sequencing and annotation.</title>
        <authorList>
            <consortium name="The Broad Institute Genomics Platform"/>
            <consortium name="The Broad Institute Genome Sequencing Center for Infectious Disease"/>
            <person name="Wu L."/>
            <person name="Ma J."/>
        </authorList>
    </citation>
    <scope>NUCLEOTIDE SEQUENCE [LARGE SCALE GENOMIC DNA]</scope>
    <source>
        <strain evidence="3">CCUG 57508</strain>
    </source>
</reference>
<dbReference type="RefSeq" id="WP_386052518.1">
    <property type="nucleotide sequence ID" value="NZ_JBHTKH010000005.1"/>
</dbReference>
<feature type="signal peptide" evidence="1">
    <location>
        <begin position="1"/>
        <end position="31"/>
    </location>
</feature>
<name>A0ABW3MVF9_9MICO</name>
<keyword evidence="3" id="KW-1185">Reference proteome</keyword>
<accession>A0ABW3MVF9</accession>
<evidence type="ECO:0000313" key="3">
    <source>
        <dbReference type="Proteomes" id="UP001597046"/>
    </source>
</evidence>
<feature type="chain" id="PRO_5046165151" evidence="1">
    <location>
        <begin position="32"/>
        <end position="226"/>
    </location>
</feature>